<accession>A0A7Y7B6U4</accession>
<dbReference type="EMBL" id="JABBXF010000044">
    <property type="protein sequence ID" value="NVK79914.1"/>
    <property type="molecule type" value="Genomic_DNA"/>
</dbReference>
<dbReference type="SMART" id="SM01260">
    <property type="entry name" value="LANC_like"/>
    <property type="match status" value="1"/>
</dbReference>
<dbReference type="Proteomes" id="UP000587462">
    <property type="component" value="Unassembled WGS sequence"/>
</dbReference>
<name>A0A7Y7B6U4_STRMO</name>
<feature type="binding site" evidence="1">
    <location>
        <position position="285"/>
    </location>
    <ligand>
        <name>Zn(2+)</name>
        <dbReference type="ChEBI" id="CHEBI:29105"/>
    </ligand>
</feature>
<reference evidence="2 3" key="1">
    <citation type="submission" date="2020-04" db="EMBL/GenBank/DDBJ databases">
        <title>Draft Genome Sequence of Streptomyces morookaense DSM 40503, an 8-azaguanine-producing strain.</title>
        <authorList>
            <person name="Qi J."/>
            <person name="Gao J.-M."/>
        </authorList>
    </citation>
    <scope>NUCLEOTIDE SEQUENCE [LARGE SCALE GENOMIC DNA]</scope>
    <source>
        <strain evidence="2 3">DSM 40503</strain>
    </source>
</reference>
<dbReference type="CDD" id="cd04793">
    <property type="entry name" value="LanC"/>
    <property type="match status" value="1"/>
</dbReference>
<feature type="binding site" evidence="1">
    <location>
        <position position="340"/>
    </location>
    <ligand>
        <name>Zn(2+)</name>
        <dbReference type="ChEBI" id="CHEBI:29105"/>
    </ligand>
</feature>
<evidence type="ECO:0000256" key="1">
    <source>
        <dbReference type="PIRSR" id="PIRSR607822-1"/>
    </source>
</evidence>
<evidence type="ECO:0000313" key="3">
    <source>
        <dbReference type="Proteomes" id="UP000587462"/>
    </source>
</evidence>
<feature type="binding site" evidence="1">
    <location>
        <position position="341"/>
    </location>
    <ligand>
        <name>Zn(2+)</name>
        <dbReference type="ChEBI" id="CHEBI:29105"/>
    </ligand>
</feature>
<protein>
    <submittedName>
        <fullName evidence="2">Lanthionine synthetase C family protein</fullName>
    </submittedName>
</protein>
<dbReference type="SUPFAM" id="SSF158745">
    <property type="entry name" value="LanC-like"/>
    <property type="match status" value="1"/>
</dbReference>
<dbReference type="InterPro" id="IPR033889">
    <property type="entry name" value="LanC"/>
</dbReference>
<gene>
    <name evidence="2" type="ORF">HG542_19870</name>
</gene>
<evidence type="ECO:0000313" key="2">
    <source>
        <dbReference type="EMBL" id="NVK79914.1"/>
    </source>
</evidence>
<dbReference type="RefSeq" id="WP_171083326.1">
    <property type="nucleotide sequence ID" value="NZ_BNBU01000014.1"/>
</dbReference>
<keyword evidence="3" id="KW-1185">Reference proteome</keyword>
<dbReference type="Pfam" id="PF05147">
    <property type="entry name" value="LANC_like"/>
    <property type="match status" value="1"/>
</dbReference>
<dbReference type="GO" id="GO:0046872">
    <property type="term" value="F:metal ion binding"/>
    <property type="evidence" value="ECO:0007669"/>
    <property type="project" value="UniProtKB-KW"/>
</dbReference>
<keyword evidence="1" id="KW-0862">Zinc</keyword>
<sequence>MIRQQRAAAALCADIAQRLADPDRVRERLPEPPDPAHAMTLSDGLPGIALLHLEAGDAEVAHRWLSEAVSGARNIPLDAPGLYRGVPALSFALTRAALIAGRPLKAADRLAGQVAEFARDLAAWERSRRPQDGVCVTIGTYDVISGLTGLGAHLLDVPGAWDALAEVLTTLTGLTEPLHLDGRTLPGWWTAQLRNGLAPATPRTGHANVGLAHGVPGPLALLSLAREAGVTVTGQDKAIQVMAQWLMEIRQFTDGDGPWWPRTMVLGHDGEVVPKDTTPGRPSWCYGTAGIARSLYLAGRALDVPEWRDTAVTALRAAVADARRSHETSAAGRLEDAGLCHGWGGLLQTTWRMATDTGDGALRAALPWLADRILELAAPADPFGLVPPARQGTITSDPAGFLTGAAGAALALRTFATDTAPVTGWDRALLVG</sequence>
<proteinExistence type="predicted"/>
<dbReference type="PRINTS" id="PR01950">
    <property type="entry name" value="LANCSUPER"/>
</dbReference>
<keyword evidence="1" id="KW-0479">Metal-binding</keyword>
<comment type="caution">
    <text evidence="2">The sequence shown here is derived from an EMBL/GenBank/DDBJ whole genome shotgun (WGS) entry which is preliminary data.</text>
</comment>
<organism evidence="2 3">
    <name type="scientific">Streptomyces morookaense</name>
    <name type="common">Streptoverticillium morookaense</name>
    <dbReference type="NCBI Taxonomy" id="1970"/>
    <lineage>
        <taxon>Bacteria</taxon>
        <taxon>Bacillati</taxon>
        <taxon>Actinomycetota</taxon>
        <taxon>Actinomycetes</taxon>
        <taxon>Kitasatosporales</taxon>
        <taxon>Streptomycetaceae</taxon>
        <taxon>Streptomyces</taxon>
    </lineage>
</organism>
<dbReference type="PRINTS" id="PR01955">
    <property type="entry name" value="LANCFRANKIA"/>
</dbReference>
<dbReference type="GO" id="GO:0031179">
    <property type="term" value="P:peptide modification"/>
    <property type="evidence" value="ECO:0007669"/>
    <property type="project" value="InterPro"/>
</dbReference>
<dbReference type="Gene3D" id="1.50.10.20">
    <property type="match status" value="1"/>
</dbReference>
<dbReference type="AlphaFoldDB" id="A0A7Y7B6U4"/>
<dbReference type="InterPro" id="IPR007822">
    <property type="entry name" value="LANC-like"/>
</dbReference>